<proteinExistence type="predicted"/>
<feature type="coiled-coil region" evidence="1">
    <location>
        <begin position="120"/>
        <end position="214"/>
    </location>
</feature>
<dbReference type="OrthoDB" id="10601292at2759"/>
<reference evidence="3 4" key="1">
    <citation type="journal article" date="2010" name="Genome Biol.">
        <title>A first genome assembly of the barley fungal pathogen Pyrenophora teres f. teres.</title>
        <authorList>
            <person name="Ellwood S.R."/>
            <person name="Liu Z."/>
            <person name="Syme R.A."/>
            <person name="Lai Z."/>
            <person name="Hane J.K."/>
            <person name="Keiper F."/>
            <person name="Moffat C.S."/>
            <person name="Oliver R.P."/>
            <person name="Friesen T.L."/>
        </authorList>
    </citation>
    <scope>NUCLEOTIDE SEQUENCE [LARGE SCALE GENOMIC DNA]</scope>
    <source>
        <strain evidence="3 4">0-1</strain>
    </source>
</reference>
<sequence>MTMLLVLGFVFVFFSLLTGADSPTNSSFARVTDAAAELNKIADILQKIEGHVTPVLPSPVLAFTFFFIFFSNTPARFAAAWDRLVGWASKPAFEDTAGWFGMVVKTIKWSNTMLSPFRLEEDWEDRVRRANARADDAEDRARVALADADSRNEASQKLRDVATEHTKQAMENTERANVDMERARVDMERARVDMERAREDTERAKAQVAKLAAMKAIIDSP</sequence>
<dbReference type="EMBL" id="GL534431">
    <property type="protein sequence ID" value="EFQ92115.1"/>
    <property type="molecule type" value="Genomic_DNA"/>
</dbReference>
<keyword evidence="2" id="KW-0732">Signal</keyword>
<evidence type="ECO:0000256" key="2">
    <source>
        <dbReference type="SAM" id="SignalP"/>
    </source>
</evidence>
<protein>
    <submittedName>
        <fullName evidence="3">Uncharacterized protein</fullName>
    </submittedName>
</protein>
<organism evidence="4">
    <name type="scientific">Pyrenophora teres f. teres (strain 0-1)</name>
    <name type="common">Barley net blotch fungus</name>
    <name type="synonym">Drechslera teres f. teres</name>
    <dbReference type="NCBI Taxonomy" id="861557"/>
    <lineage>
        <taxon>Eukaryota</taxon>
        <taxon>Fungi</taxon>
        <taxon>Dikarya</taxon>
        <taxon>Ascomycota</taxon>
        <taxon>Pezizomycotina</taxon>
        <taxon>Dothideomycetes</taxon>
        <taxon>Pleosporomycetidae</taxon>
        <taxon>Pleosporales</taxon>
        <taxon>Pleosporineae</taxon>
        <taxon>Pleosporaceae</taxon>
        <taxon>Pyrenophora</taxon>
    </lineage>
</organism>
<evidence type="ECO:0000256" key="1">
    <source>
        <dbReference type="SAM" id="Coils"/>
    </source>
</evidence>
<dbReference type="Proteomes" id="UP000001067">
    <property type="component" value="Unassembled WGS sequence"/>
</dbReference>
<evidence type="ECO:0000313" key="4">
    <source>
        <dbReference type="Proteomes" id="UP000001067"/>
    </source>
</evidence>
<dbReference type="AlphaFoldDB" id="E3RQ84"/>
<accession>E3RQ84</accession>
<dbReference type="KEGG" id="pte:PTT_10848"/>
<feature type="chain" id="PRO_5003181460" evidence="2">
    <location>
        <begin position="21"/>
        <end position="221"/>
    </location>
</feature>
<evidence type="ECO:0000313" key="3">
    <source>
        <dbReference type="EMBL" id="EFQ92115.1"/>
    </source>
</evidence>
<keyword evidence="4" id="KW-1185">Reference proteome</keyword>
<dbReference type="HOGENOM" id="CLU_1251235_0_0_1"/>
<keyword evidence="1" id="KW-0175">Coiled coil</keyword>
<feature type="signal peptide" evidence="2">
    <location>
        <begin position="1"/>
        <end position="20"/>
    </location>
</feature>
<name>E3RQ84_PYRTT</name>
<gene>
    <name evidence="3" type="ORF">PTT_10848</name>
</gene>